<dbReference type="RefSeq" id="WP_176942736.1">
    <property type="nucleotide sequence ID" value="NZ_JABZEC010000004.1"/>
</dbReference>
<protein>
    <submittedName>
        <fullName evidence="7">CidA/LrgA family protein</fullName>
    </submittedName>
</protein>
<comment type="caution">
    <text evidence="7">The sequence shown here is derived from an EMBL/GenBank/DDBJ whole genome shotgun (WGS) entry which is preliminary data.</text>
</comment>
<evidence type="ECO:0000313" key="7">
    <source>
        <dbReference type="EMBL" id="NVY96572.1"/>
    </source>
</evidence>
<feature type="transmembrane region" description="Helical" evidence="6">
    <location>
        <begin position="20"/>
        <end position="37"/>
    </location>
</feature>
<dbReference type="PANTHER" id="PTHR33931:SF4">
    <property type="entry name" value="ANTIHOLIN-LIKE PROTEIN LRGA"/>
    <property type="match status" value="1"/>
</dbReference>
<evidence type="ECO:0000256" key="2">
    <source>
        <dbReference type="ARBA" id="ARBA00022475"/>
    </source>
</evidence>
<dbReference type="EMBL" id="JABZEC010000004">
    <property type="protein sequence ID" value="NVY96572.1"/>
    <property type="molecule type" value="Genomic_DNA"/>
</dbReference>
<feature type="transmembrane region" description="Helical" evidence="6">
    <location>
        <begin position="69"/>
        <end position="91"/>
    </location>
</feature>
<evidence type="ECO:0000256" key="6">
    <source>
        <dbReference type="SAM" id="Phobius"/>
    </source>
</evidence>
<evidence type="ECO:0000256" key="1">
    <source>
        <dbReference type="ARBA" id="ARBA00004651"/>
    </source>
</evidence>
<accession>A0A850R7D2</accession>
<sequence>MKKESPKKDAPKSAPIIIQMMIYAVILYVSQIISQSVPKSFPLPTPVIGLVLLYLLLTFHIVKLEWVDSFASVLIDLIGFLFVPSGIALAANLDIMQHEGIKLVLVIIIATIVLLVVTAYTTRFLLGIQHKMTKK</sequence>
<dbReference type="PANTHER" id="PTHR33931">
    <property type="entry name" value="HOLIN-LIKE PROTEIN CIDA-RELATED"/>
    <property type="match status" value="1"/>
</dbReference>
<dbReference type="AlphaFoldDB" id="A0A850R7D2"/>
<comment type="subcellular location">
    <subcellularLocation>
        <location evidence="1">Cell membrane</location>
        <topology evidence="1">Multi-pass membrane protein</topology>
    </subcellularLocation>
</comment>
<dbReference type="InterPro" id="IPR005538">
    <property type="entry name" value="LrgA/CidA"/>
</dbReference>
<evidence type="ECO:0000313" key="8">
    <source>
        <dbReference type="Proteomes" id="UP000563523"/>
    </source>
</evidence>
<feature type="transmembrane region" description="Helical" evidence="6">
    <location>
        <begin position="103"/>
        <end position="126"/>
    </location>
</feature>
<dbReference type="Proteomes" id="UP000563523">
    <property type="component" value="Unassembled WGS sequence"/>
</dbReference>
<reference evidence="7 8" key="1">
    <citation type="submission" date="2020-06" db="EMBL/GenBank/DDBJ databases">
        <authorList>
            <person name="Kang J."/>
        </authorList>
    </citation>
    <scope>NUCLEOTIDE SEQUENCE [LARGE SCALE GENOMIC DNA]</scope>
    <source>
        <strain evidence="7 8">DCY120</strain>
    </source>
</reference>
<feature type="transmembrane region" description="Helical" evidence="6">
    <location>
        <begin position="43"/>
        <end position="62"/>
    </location>
</feature>
<evidence type="ECO:0000256" key="5">
    <source>
        <dbReference type="ARBA" id="ARBA00023136"/>
    </source>
</evidence>
<keyword evidence="5 6" id="KW-0472">Membrane</keyword>
<keyword evidence="4 6" id="KW-1133">Transmembrane helix</keyword>
<organism evidence="7 8">
    <name type="scientific">Bombilactobacillus apium</name>
    <dbReference type="NCBI Taxonomy" id="2675299"/>
    <lineage>
        <taxon>Bacteria</taxon>
        <taxon>Bacillati</taxon>
        <taxon>Bacillota</taxon>
        <taxon>Bacilli</taxon>
        <taxon>Lactobacillales</taxon>
        <taxon>Lactobacillaceae</taxon>
        <taxon>Bombilactobacillus</taxon>
    </lineage>
</organism>
<dbReference type="GO" id="GO:0005886">
    <property type="term" value="C:plasma membrane"/>
    <property type="evidence" value="ECO:0007669"/>
    <property type="project" value="UniProtKB-SubCell"/>
</dbReference>
<keyword evidence="3 6" id="KW-0812">Transmembrane</keyword>
<evidence type="ECO:0000256" key="4">
    <source>
        <dbReference type="ARBA" id="ARBA00022989"/>
    </source>
</evidence>
<keyword evidence="2" id="KW-1003">Cell membrane</keyword>
<proteinExistence type="predicted"/>
<dbReference type="Pfam" id="PF03788">
    <property type="entry name" value="LrgA"/>
    <property type="match status" value="1"/>
</dbReference>
<name>A0A850R7D2_9LACO</name>
<gene>
    <name evidence="7" type="ORF">HU830_05255</name>
</gene>
<keyword evidence="8" id="KW-1185">Reference proteome</keyword>
<evidence type="ECO:0000256" key="3">
    <source>
        <dbReference type="ARBA" id="ARBA00022692"/>
    </source>
</evidence>